<dbReference type="AlphaFoldDB" id="A0A8J4YKZ7"/>
<proteinExistence type="predicted"/>
<protein>
    <submittedName>
        <fullName evidence="2">Uncharacterized protein</fullName>
    </submittedName>
</protein>
<accession>A0A8J4YKZ7</accession>
<keyword evidence="3" id="KW-1185">Reference proteome</keyword>
<evidence type="ECO:0000256" key="1">
    <source>
        <dbReference type="SAM" id="MobiDB-lite"/>
    </source>
</evidence>
<feature type="compositionally biased region" description="Polar residues" evidence="1">
    <location>
        <begin position="1"/>
        <end position="27"/>
    </location>
</feature>
<feature type="region of interest" description="Disordered" evidence="1">
    <location>
        <begin position="1"/>
        <end position="32"/>
    </location>
</feature>
<sequence length="150" mass="16467">MAALPSWTTTLPSRTITGPSQITTPPSRTDDYAASPDNHAAISDNHVAFTDGRSRRLPGGIRRPAMLFSQATTPSSATFADDHTAHRPTAMPSWMTTSTKSITFPDDRGTLQLSLRERQRWPLLLSSQMTVFRSVNYPGNHAVHQHCLPG</sequence>
<evidence type="ECO:0000313" key="3">
    <source>
        <dbReference type="Proteomes" id="UP000770661"/>
    </source>
</evidence>
<evidence type="ECO:0000313" key="2">
    <source>
        <dbReference type="EMBL" id="KAG0728878.1"/>
    </source>
</evidence>
<feature type="region of interest" description="Disordered" evidence="1">
    <location>
        <begin position="72"/>
        <end position="92"/>
    </location>
</feature>
<comment type="caution">
    <text evidence="2">The sequence shown here is derived from an EMBL/GenBank/DDBJ whole genome shotgun (WGS) entry which is preliminary data.</text>
</comment>
<name>A0A8J4YKZ7_CHIOP</name>
<gene>
    <name evidence="2" type="ORF">GWK47_031551</name>
</gene>
<dbReference type="EMBL" id="JACEEZ010001756">
    <property type="protein sequence ID" value="KAG0728878.1"/>
    <property type="molecule type" value="Genomic_DNA"/>
</dbReference>
<organism evidence="2 3">
    <name type="scientific">Chionoecetes opilio</name>
    <name type="common">Atlantic snow crab</name>
    <name type="synonym">Cancer opilio</name>
    <dbReference type="NCBI Taxonomy" id="41210"/>
    <lineage>
        <taxon>Eukaryota</taxon>
        <taxon>Metazoa</taxon>
        <taxon>Ecdysozoa</taxon>
        <taxon>Arthropoda</taxon>
        <taxon>Crustacea</taxon>
        <taxon>Multicrustacea</taxon>
        <taxon>Malacostraca</taxon>
        <taxon>Eumalacostraca</taxon>
        <taxon>Eucarida</taxon>
        <taxon>Decapoda</taxon>
        <taxon>Pleocyemata</taxon>
        <taxon>Brachyura</taxon>
        <taxon>Eubrachyura</taxon>
        <taxon>Majoidea</taxon>
        <taxon>Majidae</taxon>
        <taxon>Chionoecetes</taxon>
    </lineage>
</organism>
<reference evidence="2" key="1">
    <citation type="submission" date="2020-07" db="EMBL/GenBank/DDBJ databases">
        <title>The High-quality genome of the commercially important snow crab, Chionoecetes opilio.</title>
        <authorList>
            <person name="Jeong J.-H."/>
            <person name="Ryu S."/>
        </authorList>
    </citation>
    <scope>NUCLEOTIDE SEQUENCE</scope>
    <source>
        <strain evidence="2">MADBK_172401_WGS</strain>
        <tissue evidence="2">Digestive gland</tissue>
    </source>
</reference>
<dbReference type="Proteomes" id="UP000770661">
    <property type="component" value="Unassembled WGS sequence"/>
</dbReference>